<dbReference type="GO" id="GO:1901888">
    <property type="term" value="P:regulation of cell junction assembly"/>
    <property type="evidence" value="ECO:0007669"/>
    <property type="project" value="TreeGrafter"/>
</dbReference>
<dbReference type="Proteomes" id="UP000887565">
    <property type="component" value="Unplaced"/>
</dbReference>
<dbReference type="GO" id="GO:0007266">
    <property type="term" value="P:Rho protein signal transduction"/>
    <property type="evidence" value="ECO:0007669"/>
    <property type="project" value="TreeGrafter"/>
</dbReference>
<dbReference type="InterPro" id="IPR057529">
    <property type="entry name" value="MRCK/ROCK_PH"/>
</dbReference>
<reference evidence="4" key="1">
    <citation type="submission" date="2022-11" db="UniProtKB">
        <authorList>
            <consortium name="WormBaseParasite"/>
        </authorList>
    </citation>
    <scope>IDENTIFICATION</scope>
</reference>
<organism evidence="3 4">
    <name type="scientific">Romanomermis culicivorax</name>
    <name type="common">Nematode worm</name>
    <dbReference type="NCBI Taxonomy" id="13658"/>
    <lineage>
        <taxon>Eukaryota</taxon>
        <taxon>Metazoa</taxon>
        <taxon>Ecdysozoa</taxon>
        <taxon>Nematoda</taxon>
        <taxon>Enoplea</taxon>
        <taxon>Dorylaimia</taxon>
        <taxon>Mermithida</taxon>
        <taxon>Mermithoidea</taxon>
        <taxon>Mermithidae</taxon>
        <taxon>Romanomermis</taxon>
    </lineage>
</organism>
<dbReference type="InterPro" id="IPR011993">
    <property type="entry name" value="PH-like_dom_sf"/>
</dbReference>
<feature type="domain" description="MRCK/ROCK kinase PH" evidence="2">
    <location>
        <begin position="386"/>
        <end position="470"/>
    </location>
</feature>
<feature type="region of interest" description="Disordered" evidence="1">
    <location>
        <begin position="115"/>
        <end position="143"/>
    </location>
</feature>
<keyword evidence="3" id="KW-1185">Reference proteome</keyword>
<name>A0A915KLN2_ROMCU</name>
<evidence type="ECO:0000256" key="1">
    <source>
        <dbReference type="SAM" id="MobiDB-lite"/>
    </source>
</evidence>
<dbReference type="WBParaSite" id="nRc.2.0.1.t38721-RA">
    <property type="protein sequence ID" value="nRc.2.0.1.t38721-RA"/>
    <property type="gene ID" value="nRc.2.0.1.g38721"/>
</dbReference>
<dbReference type="AlphaFoldDB" id="A0A915KLN2"/>
<dbReference type="GO" id="GO:0005737">
    <property type="term" value="C:cytoplasm"/>
    <property type="evidence" value="ECO:0007669"/>
    <property type="project" value="TreeGrafter"/>
</dbReference>
<evidence type="ECO:0000313" key="4">
    <source>
        <dbReference type="WBParaSite" id="nRc.2.0.1.t38721-RA"/>
    </source>
</evidence>
<dbReference type="GO" id="GO:0072518">
    <property type="term" value="F:Rho-dependent protein serine/threonine kinase activity"/>
    <property type="evidence" value="ECO:0007669"/>
    <property type="project" value="TreeGrafter"/>
</dbReference>
<dbReference type="InterPro" id="IPR050839">
    <property type="entry name" value="Rho-assoc_Ser/Thr_Kinase"/>
</dbReference>
<dbReference type="Gene3D" id="3.30.60.20">
    <property type="match status" value="1"/>
</dbReference>
<feature type="compositionally biased region" description="Polar residues" evidence="1">
    <location>
        <begin position="130"/>
        <end position="143"/>
    </location>
</feature>
<dbReference type="Gene3D" id="2.30.29.30">
    <property type="entry name" value="Pleckstrin-homology domain (PH domain)/Phosphotyrosine-binding domain (PTB)"/>
    <property type="match status" value="1"/>
</dbReference>
<protein>
    <recommendedName>
        <fullName evidence="2">MRCK/ROCK kinase PH domain-containing protein</fullName>
    </recommendedName>
</protein>
<proteinExistence type="predicted"/>
<evidence type="ECO:0000313" key="3">
    <source>
        <dbReference type="Proteomes" id="UP000887565"/>
    </source>
</evidence>
<dbReference type="GO" id="GO:0048598">
    <property type="term" value="P:embryonic morphogenesis"/>
    <property type="evidence" value="ECO:0007669"/>
    <property type="project" value="TreeGrafter"/>
</dbReference>
<dbReference type="OMA" id="MRDIRIK"/>
<dbReference type="SUPFAM" id="SSF50729">
    <property type="entry name" value="PH domain-like"/>
    <property type="match status" value="1"/>
</dbReference>
<evidence type="ECO:0000259" key="2">
    <source>
        <dbReference type="Pfam" id="PF25346"/>
    </source>
</evidence>
<dbReference type="GO" id="GO:0031032">
    <property type="term" value="P:actomyosin structure organization"/>
    <property type="evidence" value="ECO:0007669"/>
    <property type="project" value="TreeGrafter"/>
</dbReference>
<dbReference type="GO" id="GO:0000281">
    <property type="term" value="P:mitotic cytokinesis"/>
    <property type="evidence" value="ECO:0007669"/>
    <property type="project" value="TreeGrafter"/>
</dbReference>
<dbReference type="GO" id="GO:0030866">
    <property type="term" value="P:cortical actin cytoskeleton organization"/>
    <property type="evidence" value="ECO:0007669"/>
    <property type="project" value="TreeGrafter"/>
</dbReference>
<accession>A0A915KLN2</accession>
<dbReference type="GO" id="GO:0005856">
    <property type="term" value="C:cytoskeleton"/>
    <property type="evidence" value="ECO:0007669"/>
    <property type="project" value="TreeGrafter"/>
</dbReference>
<dbReference type="Pfam" id="PF25346">
    <property type="entry name" value="PH_MRCK"/>
    <property type="match status" value="1"/>
</dbReference>
<sequence length="533" mass="61470">MDYEAKISEITAKLKSDGECREEVERRFGLALANAKETEDVSEQSAVQNFRWELEEALKRLSLEAAVRKRLEAHLKENEQKLVNLALENDVQKHSHISKVSKLENQIIKLRENHSRTKEHESSQKVIWKSNGNGTSVSENSGSKSCKIAKFGRRRKMQETIQSYNQEIKMRDIRIKTLENSLIAYAHQIEYLKGKSIDTMGNFRGYTGDKNQSSTDYLEKIEKLEAQVKWEEQLKNEAIVKLHQVLVGPKIVKQDVKMNQAYQRLQFDLKQEKKKFMNLSIRYRKEMDDLRASLYESDQKIHDLKIKNKCLNDALFNRGLRDKKGDDDDEAVEEISRGLESENVACSSKEVSDQNVGEDHQNLPDRSAKIEAIEGYYSSGDALLKSFVSTPLRKSKYKKGWNRQFAVVCNNRIYFYDQIKGDDHSTTPSFILPLNKIFRVRHVAQADARFANPSDISRIFQLIYSEESDRIVHELQDLEKSANSEMTIKEKPVALCKNGHDFIRISFQTPVSCEICSKPLWGMIEAPAAFECQ</sequence>
<dbReference type="PANTHER" id="PTHR22988:SF73">
    <property type="entry name" value="RHO-ASSOCIATED PROTEIN KINASE"/>
    <property type="match status" value="1"/>
</dbReference>
<dbReference type="PANTHER" id="PTHR22988">
    <property type="entry name" value="MYOTONIC DYSTROPHY S/T KINASE-RELATED"/>
    <property type="match status" value="1"/>
</dbReference>